<keyword evidence="2" id="KW-1185">Reference proteome</keyword>
<feature type="compositionally biased region" description="Basic and acidic residues" evidence="1">
    <location>
        <begin position="283"/>
        <end position="299"/>
    </location>
</feature>
<evidence type="ECO:0000313" key="2">
    <source>
        <dbReference type="Proteomes" id="UP000887574"/>
    </source>
</evidence>
<dbReference type="WBParaSite" id="jg7192">
    <property type="protein sequence ID" value="jg7192"/>
    <property type="gene ID" value="jg7192"/>
</dbReference>
<sequence length="313" mass="36069">MPPPLKKCYACECQCELIGLKWRCTSKLCAKWNGVHQPYIVDNAWGLVSPDRPDSSSTTRLLEECESVKKEAAETESLYQPFSSTSLYSTDQQPKQELLSPTKFQPVRFHNDQPSKYNTVTFGYEQHFSSPQHNRSLNSLSMTHPLPKKCGRPKFYKVEKTPPVEQNGLRLCVFCNGQVRPQMCGGNKHRWRCVDKKCRKWYGWVKVNDEIPKDLGKRAGGRIYKISRITYILTTITIFQCYVKQPPDGSAGLRNYCLLMTPIWTRSGLNFHKRHHPPPPHCNDLKESTREEKDRRTGESETAFSTYSQATEL</sequence>
<evidence type="ECO:0000256" key="1">
    <source>
        <dbReference type="SAM" id="MobiDB-lite"/>
    </source>
</evidence>
<proteinExistence type="predicted"/>
<protein>
    <submittedName>
        <fullName evidence="3">Uncharacterized protein</fullName>
    </submittedName>
</protein>
<evidence type="ECO:0000313" key="3">
    <source>
        <dbReference type="WBParaSite" id="jg7192"/>
    </source>
</evidence>
<dbReference type="Proteomes" id="UP000887574">
    <property type="component" value="Unplaced"/>
</dbReference>
<name>A0A915ELK9_9BILA</name>
<feature type="compositionally biased region" description="Polar residues" evidence="1">
    <location>
        <begin position="300"/>
        <end position="313"/>
    </location>
</feature>
<accession>A0A915ELK9</accession>
<reference evidence="3" key="1">
    <citation type="submission" date="2022-11" db="UniProtKB">
        <authorList>
            <consortium name="WormBaseParasite"/>
        </authorList>
    </citation>
    <scope>IDENTIFICATION</scope>
</reference>
<organism evidence="2 3">
    <name type="scientific">Ditylenchus dipsaci</name>
    <dbReference type="NCBI Taxonomy" id="166011"/>
    <lineage>
        <taxon>Eukaryota</taxon>
        <taxon>Metazoa</taxon>
        <taxon>Ecdysozoa</taxon>
        <taxon>Nematoda</taxon>
        <taxon>Chromadorea</taxon>
        <taxon>Rhabditida</taxon>
        <taxon>Tylenchina</taxon>
        <taxon>Tylenchomorpha</taxon>
        <taxon>Sphaerularioidea</taxon>
        <taxon>Anguinidae</taxon>
        <taxon>Anguininae</taxon>
        <taxon>Ditylenchus</taxon>
    </lineage>
</organism>
<dbReference type="AlphaFoldDB" id="A0A915ELK9"/>
<feature type="region of interest" description="Disordered" evidence="1">
    <location>
        <begin position="275"/>
        <end position="313"/>
    </location>
</feature>